<dbReference type="Pfam" id="PF23598">
    <property type="entry name" value="LRR_14"/>
    <property type="match status" value="1"/>
</dbReference>
<organism evidence="10 11">
    <name type="scientific">Ziziphus jujuba</name>
    <name type="common">Chinese jujube</name>
    <name type="synonym">Ziziphus sativa</name>
    <dbReference type="NCBI Taxonomy" id="326968"/>
    <lineage>
        <taxon>Eukaryota</taxon>
        <taxon>Viridiplantae</taxon>
        <taxon>Streptophyta</taxon>
        <taxon>Embryophyta</taxon>
        <taxon>Tracheophyta</taxon>
        <taxon>Spermatophyta</taxon>
        <taxon>Magnoliopsida</taxon>
        <taxon>eudicotyledons</taxon>
        <taxon>Gunneridae</taxon>
        <taxon>Pentapetalae</taxon>
        <taxon>rosids</taxon>
        <taxon>fabids</taxon>
        <taxon>Rosales</taxon>
        <taxon>Rhamnaceae</taxon>
        <taxon>Paliureae</taxon>
        <taxon>Ziziphus</taxon>
    </lineage>
</organism>
<dbReference type="PANTHER" id="PTHR36766:SF38">
    <property type="entry name" value="DISEASE RESISTANCE PROTEIN RGA3"/>
    <property type="match status" value="1"/>
</dbReference>
<evidence type="ECO:0000313" key="15">
    <source>
        <dbReference type="RefSeq" id="XP_060670299.1"/>
    </source>
</evidence>
<evidence type="ECO:0000256" key="2">
    <source>
        <dbReference type="ARBA" id="ARBA00022741"/>
    </source>
</evidence>
<dbReference type="Pfam" id="PF23559">
    <property type="entry name" value="WHD_DRP"/>
    <property type="match status" value="1"/>
</dbReference>
<dbReference type="InterPro" id="IPR001611">
    <property type="entry name" value="Leu-rich_rpt"/>
</dbReference>
<dbReference type="InterPro" id="IPR041118">
    <property type="entry name" value="Rx_N"/>
</dbReference>
<feature type="domain" description="Disease resistance N-terminal" evidence="6">
    <location>
        <begin position="14"/>
        <end position="99"/>
    </location>
</feature>
<dbReference type="InterPro" id="IPR032675">
    <property type="entry name" value="LRR_dom_sf"/>
</dbReference>
<evidence type="ECO:0000313" key="11">
    <source>
        <dbReference type="RefSeq" id="XP_060670295.1"/>
    </source>
</evidence>
<dbReference type="InterPro" id="IPR002182">
    <property type="entry name" value="NB-ARC"/>
</dbReference>
<dbReference type="InterPro" id="IPR038005">
    <property type="entry name" value="RX-like_CC"/>
</dbReference>
<feature type="domain" description="Disease resistance protein winged helix" evidence="8">
    <location>
        <begin position="418"/>
        <end position="492"/>
    </location>
</feature>
<dbReference type="Proteomes" id="UP001652623">
    <property type="component" value="Chromosome 2"/>
</dbReference>
<gene>
    <name evidence="11 12 13 14 15" type="primary">LOC132800500</name>
</gene>
<evidence type="ECO:0000313" key="12">
    <source>
        <dbReference type="RefSeq" id="XP_060670296.1"/>
    </source>
</evidence>
<evidence type="ECO:0000259" key="5">
    <source>
        <dbReference type="Pfam" id="PF00931"/>
    </source>
</evidence>
<evidence type="ECO:0000259" key="8">
    <source>
        <dbReference type="Pfam" id="PF23559"/>
    </source>
</evidence>
<evidence type="ECO:0000256" key="3">
    <source>
        <dbReference type="ARBA" id="ARBA00022821"/>
    </source>
</evidence>
<dbReference type="InterPro" id="IPR057135">
    <property type="entry name" value="At4g27190-like_LRR"/>
</dbReference>
<dbReference type="Pfam" id="PF00931">
    <property type="entry name" value="NB-ARC"/>
    <property type="match status" value="1"/>
</dbReference>
<dbReference type="PANTHER" id="PTHR36766">
    <property type="entry name" value="PLANT BROAD-SPECTRUM MILDEW RESISTANCE PROTEIN RPW8"/>
    <property type="match status" value="1"/>
</dbReference>
<dbReference type="PRINTS" id="PR00364">
    <property type="entry name" value="DISEASERSIST"/>
</dbReference>
<dbReference type="RefSeq" id="XP_060670299.1">
    <property type="nucleotide sequence ID" value="XM_060814316.1"/>
</dbReference>
<dbReference type="RefSeq" id="XP_060670298.1">
    <property type="nucleotide sequence ID" value="XM_060814315.1"/>
</dbReference>
<dbReference type="CDD" id="cd14798">
    <property type="entry name" value="RX-CC_like"/>
    <property type="match status" value="1"/>
</dbReference>
<dbReference type="Gene3D" id="1.10.8.430">
    <property type="entry name" value="Helical domain of apoptotic protease-activating factors"/>
    <property type="match status" value="1"/>
</dbReference>
<keyword evidence="1" id="KW-0677">Repeat</keyword>
<dbReference type="SUPFAM" id="SSF52047">
    <property type="entry name" value="RNI-like"/>
    <property type="match status" value="1"/>
</dbReference>
<dbReference type="Gene3D" id="1.20.5.4130">
    <property type="match status" value="1"/>
</dbReference>
<accession>A0ABM4A0P2</accession>
<proteinExistence type="predicted"/>
<dbReference type="Pfam" id="PF23247">
    <property type="entry name" value="LRR_RPS2"/>
    <property type="match status" value="1"/>
</dbReference>
<feature type="domain" description="NB-ARC" evidence="5">
    <location>
        <begin position="164"/>
        <end position="334"/>
    </location>
</feature>
<keyword evidence="2" id="KW-0547">Nucleotide-binding</keyword>
<dbReference type="InterPro" id="IPR058922">
    <property type="entry name" value="WHD_DRP"/>
</dbReference>
<keyword evidence="10" id="KW-1185">Reference proteome</keyword>
<dbReference type="InterPro" id="IPR027417">
    <property type="entry name" value="P-loop_NTPase"/>
</dbReference>
<dbReference type="PROSITE" id="PS51450">
    <property type="entry name" value="LRR"/>
    <property type="match status" value="1"/>
</dbReference>
<feature type="domain" description="Disease resistance R13L4/SHOC-2-like LRR" evidence="9">
    <location>
        <begin position="554"/>
        <end position="665"/>
    </location>
</feature>
<evidence type="ECO:0000313" key="13">
    <source>
        <dbReference type="RefSeq" id="XP_060670297.1"/>
    </source>
</evidence>
<dbReference type="Gene3D" id="3.80.10.10">
    <property type="entry name" value="Ribonuclease Inhibitor"/>
    <property type="match status" value="4"/>
</dbReference>
<reference evidence="10 11" key="1">
    <citation type="submission" date="2025-05" db="UniProtKB">
        <authorList>
            <consortium name="RefSeq"/>
        </authorList>
    </citation>
    <scope>NUCLEOTIDE SEQUENCE [LARGE SCALE GENOMIC DNA]</scope>
    <source>
        <tissue evidence="11 12">Seedling</tissue>
    </source>
</reference>
<dbReference type="SUPFAM" id="SSF52540">
    <property type="entry name" value="P-loop containing nucleoside triphosphate hydrolases"/>
    <property type="match status" value="1"/>
</dbReference>
<dbReference type="RefSeq" id="XP_060670296.1">
    <property type="nucleotide sequence ID" value="XM_060814313.1"/>
</dbReference>
<evidence type="ECO:0000256" key="1">
    <source>
        <dbReference type="ARBA" id="ARBA00022737"/>
    </source>
</evidence>
<dbReference type="SUPFAM" id="SSF52058">
    <property type="entry name" value="L domain-like"/>
    <property type="match status" value="2"/>
</dbReference>
<sequence length="1288" mass="146574">MAEPILSGLTEGIIGQLTKAAVKEIALLWGVEDELDQLEDTIKTIKSVLADAEKKQVHSEQIKIWLEKLEDAVYEADDLVDEFSTEALQQQVMTGNIMAKQVRTFFSTNNQLAFRHRMGKKIRDLTKKLDKTAKNRHDFSLDVDVQDIHIMTPTVREEDVVGRDDDKMKIIKLLFEMETEKNIGIIPIVGVGGLGKTTLAQKVFKDAKVNEHFEPIMWVDVPKDFHVESIVKEIIKPGVKDERKMSHLQNDLEDKIKGKRYLLVLDDVWVENRGKWLQLEELLRGGASGSRIIVTARNKMIAQFINGSEGLVHLLGTLDKDVSWSLFEKLAFKQGQEPNDGNLVEIGKEIASKCGGIPLVIRTIATMLFSIKHEEWSSFKEKELLTIHDYQNDVLRTLKLSYDYLPSHLKHCFGYCSLFPKNHVFDVEMLINLWMAQGFIKLSNDHNQCLEDMGYQHFKDLLYRSFFEVVEIDDDSSKVTKCKMHDCMHDLATSVIGTKGLILSPKDEKIDKSTRHVSFCFTLEPLQVQALLVNAEKIRTVFYSGYYGTRTLEKSILKCKFLRTLDLHCSYLEIIPDSIGKLKHLRYLDLSKNKMKALPNSITRLQNLQTLNLSYCEDLQEIPSGITKMFNLRHLHIESDSDTTLHGMPGGLDQLTNLQRLSLLPQGHLWNQWIPLNNESFFLHHISNWKTLDMMDIGDLQHLPDGLKSFTCLQKLSISRCSKLESLSPGLNHLTSLLNLSIERCPKLETSSPALHHLTSLKQIKISRCSKLKSLSPGLNHVTSLLNLSINECPELETLSPALHHLTSLQQLKISRCSKLKSISPCLHHLASLLNLSIEECPKLETLSPGLHHLTSLQQLKISRCSKLESLSPGLKHLTSLLNLSIERCPELETLSPALHHLTSLQRLKIGFCDKLDMSNGGSDATIPWQRFQSLSVLRLCGLPKLVALPEGLQQLTTLQEIRIFKCKNLEFLLEYVINLKKLYVVDCPKLKSLPEGIGSLETLEIRKCPILLERCRDDIGDYWPLISHIKHLILSPVGREAEFSCEGVSLLWGESIPMDSESFFYHLSNLKSLKIYGIGDLQHLPDGLKRLTSLETLDIRNCSKLQSLSPGLYHLTSLKRLYIHRCEEVEMPNDDGSDAIMWQHLQSLSELTLRGLPKLVALPQGLQQLTTLQIITIHGCENLEAVLENISNLKSLKKLYIRNCPKLKSLPEGIDCLTSLETLRIRCCPILLERCQEDKGDYWPKISHIKQLELEPIEEEQHKIDPQEESSSSKTRDLFNFAKIFKH</sequence>
<evidence type="ECO:0000259" key="7">
    <source>
        <dbReference type="Pfam" id="PF23247"/>
    </source>
</evidence>
<dbReference type="GeneID" id="132800500"/>
<evidence type="ECO:0000259" key="6">
    <source>
        <dbReference type="Pfam" id="PF18052"/>
    </source>
</evidence>
<evidence type="ECO:0000313" key="10">
    <source>
        <dbReference type="Proteomes" id="UP001652623"/>
    </source>
</evidence>
<name>A0ABM4A0P2_ZIZJJ</name>
<keyword evidence="4" id="KW-0067">ATP-binding</keyword>
<dbReference type="Pfam" id="PF18052">
    <property type="entry name" value="Rx_N"/>
    <property type="match status" value="1"/>
</dbReference>
<dbReference type="RefSeq" id="XP_060670295.1">
    <property type="nucleotide sequence ID" value="XM_060814312.1"/>
</dbReference>
<keyword evidence="3" id="KW-0611">Plant defense</keyword>
<feature type="domain" description="Disease resistance protein At4g27190-like leucine-rich repeats" evidence="7">
    <location>
        <begin position="1090"/>
        <end position="1205"/>
    </location>
</feature>
<dbReference type="Gene3D" id="3.40.50.300">
    <property type="entry name" value="P-loop containing nucleotide triphosphate hydrolases"/>
    <property type="match status" value="1"/>
</dbReference>
<protein>
    <submittedName>
        <fullName evidence="11 12">Disease resistance protein RGA2-like</fullName>
    </submittedName>
</protein>
<evidence type="ECO:0000313" key="14">
    <source>
        <dbReference type="RefSeq" id="XP_060670298.1"/>
    </source>
</evidence>
<dbReference type="InterPro" id="IPR055414">
    <property type="entry name" value="LRR_R13L4/SHOC2-like"/>
</dbReference>
<evidence type="ECO:0000256" key="4">
    <source>
        <dbReference type="ARBA" id="ARBA00022840"/>
    </source>
</evidence>
<evidence type="ECO:0000259" key="9">
    <source>
        <dbReference type="Pfam" id="PF23598"/>
    </source>
</evidence>
<dbReference type="RefSeq" id="XP_060670297.1">
    <property type="nucleotide sequence ID" value="XM_060814314.1"/>
</dbReference>
<dbReference type="InterPro" id="IPR042197">
    <property type="entry name" value="Apaf_helical"/>
</dbReference>